<dbReference type="PANTHER" id="PTHR43102:SF2">
    <property type="entry name" value="GAF DOMAIN-CONTAINING PROTEIN"/>
    <property type="match status" value="1"/>
</dbReference>
<feature type="region of interest" description="Disordered" evidence="1">
    <location>
        <begin position="347"/>
        <end position="368"/>
    </location>
</feature>
<reference evidence="2 3" key="1">
    <citation type="journal article" date="2015" name="Front. Microbiol.">
        <title>Genome sequence of the plant growth promoting endophytic yeast Rhodotorula graminis WP1.</title>
        <authorList>
            <person name="Firrincieli A."/>
            <person name="Otillar R."/>
            <person name="Salamov A."/>
            <person name="Schmutz J."/>
            <person name="Khan Z."/>
            <person name="Redman R.S."/>
            <person name="Fleck N.D."/>
            <person name="Lindquist E."/>
            <person name="Grigoriev I.V."/>
            <person name="Doty S.L."/>
        </authorList>
    </citation>
    <scope>NUCLEOTIDE SEQUENCE [LARGE SCALE GENOMIC DNA]</scope>
    <source>
        <strain evidence="2 3">WP1</strain>
    </source>
</reference>
<accession>A0A194SDC9</accession>
<protein>
    <recommendedName>
        <fullName evidence="4">GAF domain-containing protein</fullName>
    </recommendedName>
</protein>
<feature type="compositionally biased region" description="Basic and acidic residues" evidence="1">
    <location>
        <begin position="1"/>
        <end position="10"/>
    </location>
</feature>
<dbReference type="SUPFAM" id="SSF55781">
    <property type="entry name" value="GAF domain-like"/>
    <property type="match status" value="1"/>
</dbReference>
<feature type="compositionally biased region" description="Polar residues" evidence="1">
    <location>
        <begin position="347"/>
        <end position="356"/>
    </location>
</feature>
<gene>
    <name evidence="2" type="ORF">RHOBADRAFT_51069</name>
</gene>
<feature type="compositionally biased region" description="Basic and acidic residues" evidence="1">
    <location>
        <begin position="64"/>
        <end position="73"/>
    </location>
</feature>
<dbReference type="Gene3D" id="3.30.450.40">
    <property type="match status" value="1"/>
</dbReference>
<sequence length="635" mass="68351">MPHQVDEHRKTSGPKAKLMDAFRRVALGGRRSSSDSVPTTSTSPQAGSSTATKATRPTATRARSTPDDRDAPPSRRFRQSPSVESLASTAPSSRPTSVLQPPSHKLDSSSPASELPKTWDEWNYAYQHGMIDFDDPPPPPSDLRSSEFVTHTGQLRAPLPLNESRRQRAVDSVGLVKALVEPPPYADSDGAATSPTKRQKGPLHPALEKLAIEAKSRFGVDASTISLMDRDKQVFLADDSCRFIEDVDAIPRELTCCSHAMLKASTGAKDPLVILDFAQDWRFKRNGFDPYAEGFYAAAPIMLPAPMGDDEGAYPGGIFCLLGEKPKQGFSDQDRLDLQAMADRASTEIQQYSTQQRESKRAALGQRRADWKKSKLVRRASMQVQSLDMVVEMPTPPRTPDVGQDPIDWGDDAAQDELFARADEARGAEAPRRPSLPDSIGSSGSVSDLQSTSVAPTFHSRRAGRPGIVAAPAKPLASDVKSVLDLTTQLVAESIEMDFAYIVAVDLAAAKSGAAYAGASASARPSPIRLVSTYSLASSGPAPLFSVESHLDAVVSEQHSALLYADDDAARSAAAHSEGDFCTGLLVKVGATDDGKVGFVLGCFSEDSRRVINSEDLLFVRSFARDLRKYVPALA</sequence>
<evidence type="ECO:0000256" key="1">
    <source>
        <dbReference type="SAM" id="MobiDB-lite"/>
    </source>
</evidence>
<evidence type="ECO:0000313" key="2">
    <source>
        <dbReference type="EMBL" id="KPV78624.1"/>
    </source>
</evidence>
<dbReference type="GeneID" id="28976086"/>
<dbReference type="RefSeq" id="XP_018274673.1">
    <property type="nucleotide sequence ID" value="XM_018415638.1"/>
</dbReference>
<dbReference type="Proteomes" id="UP000053890">
    <property type="component" value="Unassembled WGS sequence"/>
</dbReference>
<dbReference type="STRING" id="578459.A0A194SDC9"/>
<name>A0A194SDC9_RHOGW</name>
<evidence type="ECO:0008006" key="4">
    <source>
        <dbReference type="Google" id="ProtNLM"/>
    </source>
</evidence>
<feature type="compositionally biased region" description="Low complexity" evidence="1">
    <location>
        <begin position="34"/>
        <end position="63"/>
    </location>
</feature>
<dbReference type="OrthoDB" id="21225at2759"/>
<proteinExistence type="predicted"/>
<keyword evidence="3" id="KW-1185">Reference proteome</keyword>
<organism evidence="2 3">
    <name type="scientific">Rhodotorula graminis (strain WP1)</name>
    <dbReference type="NCBI Taxonomy" id="578459"/>
    <lineage>
        <taxon>Eukaryota</taxon>
        <taxon>Fungi</taxon>
        <taxon>Dikarya</taxon>
        <taxon>Basidiomycota</taxon>
        <taxon>Pucciniomycotina</taxon>
        <taxon>Microbotryomycetes</taxon>
        <taxon>Sporidiobolales</taxon>
        <taxon>Sporidiobolaceae</taxon>
        <taxon>Rhodotorula</taxon>
    </lineage>
</organism>
<dbReference type="InterPro" id="IPR029016">
    <property type="entry name" value="GAF-like_dom_sf"/>
</dbReference>
<feature type="compositionally biased region" description="Polar residues" evidence="1">
    <location>
        <begin position="440"/>
        <end position="455"/>
    </location>
</feature>
<feature type="region of interest" description="Disordered" evidence="1">
    <location>
        <begin position="425"/>
        <end position="460"/>
    </location>
</feature>
<feature type="region of interest" description="Disordered" evidence="1">
    <location>
        <begin position="387"/>
        <end position="410"/>
    </location>
</feature>
<dbReference type="AlphaFoldDB" id="A0A194SDC9"/>
<feature type="compositionally biased region" description="Polar residues" evidence="1">
    <location>
        <begin position="79"/>
        <end position="100"/>
    </location>
</feature>
<dbReference type="EMBL" id="KQ474073">
    <property type="protein sequence ID" value="KPV78624.1"/>
    <property type="molecule type" value="Genomic_DNA"/>
</dbReference>
<dbReference type="PANTHER" id="PTHR43102">
    <property type="entry name" value="SLR1143 PROTEIN"/>
    <property type="match status" value="1"/>
</dbReference>
<dbReference type="OMA" id="CSHAMLK"/>
<evidence type="ECO:0000313" key="3">
    <source>
        <dbReference type="Proteomes" id="UP000053890"/>
    </source>
</evidence>
<feature type="compositionally biased region" description="Basic and acidic residues" evidence="1">
    <location>
        <begin position="357"/>
        <end position="368"/>
    </location>
</feature>
<feature type="region of interest" description="Disordered" evidence="1">
    <location>
        <begin position="1"/>
        <end position="116"/>
    </location>
</feature>